<dbReference type="PROSITE" id="PS51257">
    <property type="entry name" value="PROKAR_LIPOPROTEIN"/>
    <property type="match status" value="1"/>
</dbReference>
<proteinExistence type="predicted"/>
<name>A0ABM7V9I4_9PROT</name>
<organism evidence="2 3">
    <name type="scientific">Candidatus Hydrogenosomobacter endosymbioticus</name>
    <dbReference type="NCBI Taxonomy" id="2558174"/>
    <lineage>
        <taxon>Bacteria</taxon>
        <taxon>Pseudomonadati</taxon>
        <taxon>Pseudomonadota</taxon>
        <taxon>Alphaproteobacteria</taxon>
        <taxon>Holosporales</taxon>
        <taxon>Holosporaceae</taxon>
        <taxon>Candidatus Hydrogenosomobacter</taxon>
    </lineage>
</organism>
<dbReference type="RefSeq" id="WP_236864814.1">
    <property type="nucleotide sequence ID" value="NZ_AP025225.1"/>
</dbReference>
<feature type="compositionally biased region" description="Basic and acidic residues" evidence="1">
    <location>
        <begin position="89"/>
        <end position="102"/>
    </location>
</feature>
<dbReference type="EMBL" id="AP025225">
    <property type="protein sequence ID" value="BDB96439.1"/>
    <property type="molecule type" value="Genomic_DNA"/>
</dbReference>
<reference evidence="2" key="1">
    <citation type="submission" date="2021-10" db="EMBL/GenBank/DDBJ databases">
        <title>Genome Sequence of The Candidatus Hydrogeosomobacter endosymbioticus, an Intracellular Bacterial Symbiont of the Anaerobic Ciliate GW7.</title>
        <authorList>
            <person name="Shiohama Y."/>
            <person name="Shinzato N."/>
        </authorList>
    </citation>
    <scope>NUCLEOTIDE SEQUENCE [LARGE SCALE GENOMIC DNA]</scope>
    <source>
        <strain evidence="2">200920</strain>
    </source>
</reference>
<gene>
    <name evidence="2" type="ORF">HYD_5720</name>
</gene>
<evidence type="ECO:0000313" key="2">
    <source>
        <dbReference type="EMBL" id="BDB96439.1"/>
    </source>
</evidence>
<evidence type="ECO:0000313" key="3">
    <source>
        <dbReference type="Proteomes" id="UP001320209"/>
    </source>
</evidence>
<feature type="region of interest" description="Disordered" evidence="1">
    <location>
        <begin position="74"/>
        <end position="103"/>
    </location>
</feature>
<dbReference type="Proteomes" id="UP001320209">
    <property type="component" value="Chromosome"/>
</dbReference>
<keyword evidence="3" id="KW-1185">Reference proteome</keyword>
<evidence type="ECO:0000256" key="1">
    <source>
        <dbReference type="SAM" id="MobiDB-lite"/>
    </source>
</evidence>
<sequence>MTAKISGYKSPYAVDFSKMFHFVCSAVCMCIVCGCEGIKKGIGVEKTPPDEFSVSHGSAKDLIVPPFDILKKPNVSEGSCSSEAAPAEADPRSIDTSDKVDGISETESLMLNKLSVGKK</sequence>
<accession>A0ABM7V9I4</accession>
<protein>
    <submittedName>
        <fullName evidence="2">Uncharacterized protein</fullName>
    </submittedName>
</protein>